<dbReference type="GO" id="GO:0003723">
    <property type="term" value="F:RNA binding"/>
    <property type="evidence" value="ECO:0007669"/>
    <property type="project" value="InterPro"/>
</dbReference>
<dbReference type="PANTHER" id="PTHR47926">
    <property type="entry name" value="PENTATRICOPEPTIDE REPEAT-CONTAINING PROTEIN"/>
    <property type="match status" value="1"/>
</dbReference>
<evidence type="ECO:0000313" key="4">
    <source>
        <dbReference type="Proteomes" id="UP001345219"/>
    </source>
</evidence>
<dbReference type="FunFam" id="1.25.40.10:FF:000090">
    <property type="entry name" value="Pentatricopeptide repeat-containing protein, chloroplastic"/>
    <property type="match status" value="1"/>
</dbReference>
<feature type="repeat" description="PPR" evidence="2">
    <location>
        <begin position="425"/>
        <end position="459"/>
    </location>
</feature>
<evidence type="ECO:0000313" key="3">
    <source>
        <dbReference type="EMBL" id="KAK4744223.1"/>
    </source>
</evidence>
<dbReference type="PANTHER" id="PTHR47926:SF485">
    <property type="entry name" value="REPEAT-LIKE SUPERFAMILY PROTEIN, PUTATIVE-RELATED"/>
    <property type="match status" value="1"/>
</dbReference>
<dbReference type="Gene3D" id="1.25.40.10">
    <property type="entry name" value="Tetratricopeptide repeat domain"/>
    <property type="match status" value="4"/>
</dbReference>
<dbReference type="PROSITE" id="PS51375">
    <property type="entry name" value="PPR"/>
    <property type="match status" value="4"/>
</dbReference>
<reference evidence="3 4" key="1">
    <citation type="journal article" date="2023" name="Hortic Res">
        <title>Pangenome of water caltrop reveals structural variations and asymmetric subgenome divergence after allopolyploidization.</title>
        <authorList>
            <person name="Zhang X."/>
            <person name="Chen Y."/>
            <person name="Wang L."/>
            <person name="Yuan Y."/>
            <person name="Fang M."/>
            <person name="Shi L."/>
            <person name="Lu R."/>
            <person name="Comes H.P."/>
            <person name="Ma Y."/>
            <person name="Chen Y."/>
            <person name="Huang G."/>
            <person name="Zhou Y."/>
            <person name="Zheng Z."/>
            <person name="Qiu Y."/>
        </authorList>
    </citation>
    <scope>NUCLEOTIDE SEQUENCE [LARGE SCALE GENOMIC DNA]</scope>
    <source>
        <tissue evidence="3">Roots</tissue>
    </source>
</reference>
<proteinExistence type="predicted"/>
<evidence type="ECO:0008006" key="5">
    <source>
        <dbReference type="Google" id="ProtNLM"/>
    </source>
</evidence>
<feature type="repeat" description="PPR" evidence="2">
    <location>
        <begin position="127"/>
        <end position="162"/>
    </location>
</feature>
<evidence type="ECO:0000256" key="1">
    <source>
        <dbReference type="ARBA" id="ARBA00022737"/>
    </source>
</evidence>
<dbReference type="Pfam" id="PF20431">
    <property type="entry name" value="E_motif"/>
    <property type="match status" value="1"/>
</dbReference>
<dbReference type="Pfam" id="PF01535">
    <property type="entry name" value="PPR"/>
    <property type="match status" value="3"/>
</dbReference>
<dbReference type="FunFam" id="1.25.40.10:FF:000125">
    <property type="entry name" value="Pentatricopeptide repeat-containing protein"/>
    <property type="match status" value="1"/>
</dbReference>
<dbReference type="Pfam" id="PF13041">
    <property type="entry name" value="PPR_2"/>
    <property type="match status" value="2"/>
</dbReference>
<dbReference type="InterPro" id="IPR046960">
    <property type="entry name" value="PPR_At4g14850-like_plant"/>
</dbReference>
<name>A0AAN7GH88_9MYRT</name>
<dbReference type="SUPFAM" id="SSF81901">
    <property type="entry name" value="HCP-like"/>
    <property type="match status" value="1"/>
</dbReference>
<feature type="repeat" description="PPR" evidence="2">
    <location>
        <begin position="229"/>
        <end position="263"/>
    </location>
</feature>
<sequence length="614" mass="69076">MVVTSKSKNPIKLSAVALEKYIKSQKNLFEPTPKLWPRDPKPRPRIKIRYDNHCPQQDDPGLNLSHPILRKLNSCFNTRQFNQVHSQLIISGLSPHSLVTSQVIKKLCALRSVSQALSFFFRVEEVDAFLCNTVMRGFANLGDCSSAITFYHEEMVGKSVAPNHYTFPIVFKCCVEIGSLGEGEKTHGRAIKLGFESDLFLRNSLIRLYSVFGKIGCAWIVFDSGSVLDFVSWASMINGYAKNGDVHAARELFDEMLDRDIVSWNAMISGYAVSGDMQEAKQLFDIMPFKDVISWNCMIDGFGRAGNVAMAREFFNRMPSPNIVSWNTILAIYVRSKDYTECLRLFDQMPKEKWDTKPNEATLVSVLTACSNIGDLDRGIALHSYIKINGIQQDVLLSTALLTMYTKCGDLDSAQEVFNAMLNRNYVSWNSIIMGYGNHGYAEKALEIFSEMERKGPLPNSNTFICLLSACAHSGMVVEGLYYFNKMSRVYDIEPKIEHFGCMVDLLARAGFTKDSEELIKKIPMKEAAPGALLALLSACSNHFNFVVGESIAKRLIELDPTDIEPYVLLSNIYAKEDNWVGVERTRNMIKERNLQKDAGASLIHIESLYSESL</sequence>
<accession>A0AAN7GH88</accession>
<protein>
    <recommendedName>
        <fullName evidence="5">Pentatricopeptide repeat-containing protein</fullName>
    </recommendedName>
</protein>
<keyword evidence="4" id="KW-1185">Reference proteome</keyword>
<dbReference type="InterPro" id="IPR011990">
    <property type="entry name" value="TPR-like_helical_dom_sf"/>
</dbReference>
<dbReference type="InterPro" id="IPR002885">
    <property type="entry name" value="PPR_rpt"/>
</dbReference>
<dbReference type="Proteomes" id="UP001345219">
    <property type="component" value="Chromosome 9"/>
</dbReference>
<dbReference type="NCBIfam" id="TIGR00756">
    <property type="entry name" value="PPR"/>
    <property type="match status" value="7"/>
</dbReference>
<dbReference type="Pfam" id="PF13812">
    <property type="entry name" value="PPR_3"/>
    <property type="match status" value="1"/>
</dbReference>
<dbReference type="GO" id="GO:0048731">
    <property type="term" value="P:system development"/>
    <property type="evidence" value="ECO:0007669"/>
    <property type="project" value="UniProtKB-ARBA"/>
</dbReference>
<dbReference type="EMBL" id="JAXIOK010000022">
    <property type="protein sequence ID" value="KAK4744223.1"/>
    <property type="molecule type" value="Genomic_DNA"/>
</dbReference>
<organism evidence="3 4">
    <name type="scientific">Trapa incisa</name>
    <dbReference type="NCBI Taxonomy" id="236973"/>
    <lineage>
        <taxon>Eukaryota</taxon>
        <taxon>Viridiplantae</taxon>
        <taxon>Streptophyta</taxon>
        <taxon>Embryophyta</taxon>
        <taxon>Tracheophyta</taxon>
        <taxon>Spermatophyta</taxon>
        <taxon>Magnoliopsida</taxon>
        <taxon>eudicotyledons</taxon>
        <taxon>Gunneridae</taxon>
        <taxon>Pentapetalae</taxon>
        <taxon>rosids</taxon>
        <taxon>malvids</taxon>
        <taxon>Myrtales</taxon>
        <taxon>Lythraceae</taxon>
        <taxon>Trapa</taxon>
    </lineage>
</organism>
<gene>
    <name evidence="3" type="ORF">SAY87_010535</name>
</gene>
<feature type="repeat" description="PPR" evidence="2">
    <location>
        <begin position="291"/>
        <end position="325"/>
    </location>
</feature>
<dbReference type="InterPro" id="IPR046848">
    <property type="entry name" value="E_motif"/>
</dbReference>
<dbReference type="GO" id="GO:0009451">
    <property type="term" value="P:RNA modification"/>
    <property type="evidence" value="ECO:0007669"/>
    <property type="project" value="InterPro"/>
</dbReference>
<keyword evidence="1" id="KW-0677">Repeat</keyword>
<comment type="caution">
    <text evidence="3">The sequence shown here is derived from an EMBL/GenBank/DDBJ whole genome shotgun (WGS) entry which is preliminary data.</text>
</comment>
<dbReference type="AlphaFoldDB" id="A0AAN7GH88"/>
<evidence type="ECO:0000256" key="2">
    <source>
        <dbReference type="PROSITE-ProRule" id="PRU00708"/>
    </source>
</evidence>